<name>A0AAU9RHB4_THLAR</name>
<comment type="caution">
    <text evidence="1">The sequence shown here is derived from an EMBL/GenBank/DDBJ whole genome shotgun (WGS) entry which is preliminary data.</text>
</comment>
<reference evidence="1 2" key="1">
    <citation type="submission" date="2022-03" db="EMBL/GenBank/DDBJ databases">
        <authorList>
            <person name="Nunn A."/>
            <person name="Chopra R."/>
            <person name="Nunn A."/>
            <person name="Contreras Garrido A."/>
        </authorList>
    </citation>
    <scope>NUCLEOTIDE SEQUENCE [LARGE SCALE GENOMIC DNA]</scope>
</reference>
<evidence type="ECO:0000313" key="1">
    <source>
        <dbReference type="EMBL" id="CAH2042209.1"/>
    </source>
</evidence>
<keyword evidence="2" id="KW-1185">Reference proteome</keyword>
<dbReference type="EMBL" id="CAJVSB020000163">
    <property type="protein sequence ID" value="CAH2042209.1"/>
    <property type="molecule type" value="Genomic_DNA"/>
</dbReference>
<proteinExistence type="predicted"/>
<evidence type="ECO:0000313" key="2">
    <source>
        <dbReference type="Proteomes" id="UP000836841"/>
    </source>
</evidence>
<dbReference type="Proteomes" id="UP000836841">
    <property type="component" value="Unassembled WGS sequence"/>
</dbReference>
<accession>A0AAU9RHB4</accession>
<dbReference type="AlphaFoldDB" id="A0AAU9RHB4"/>
<sequence>MQGISAIILPQTIASGPSAAVPSRRPRSARQITDFCRRLRSTAATTPCSTTPMLTPFMFLF</sequence>
<organism evidence="1 2">
    <name type="scientific">Thlaspi arvense</name>
    <name type="common">Field penny-cress</name>
    <dbReference type="NCBI Taxonomy" id="13288"/>
    <lineage>
        <taxon>Eukaryota</taxon>
        <taxon>Viridiplantae</taxon>
        <taxon>Streptophyta</taxon>
        <taxon>Embryophyta</taxon>
        <taxon>Tracheophyta</taxon>
        <taxon>Spermatophyta</taxon>
        <taxon>Magnoliopsida</taxon>
        <taxon>eudicotyledons</taxon>
        <taxon>Gunneridae</taxon>
        <taxon>Pentapetalae</taxon>
        <taxon>rosids</taxon>
        <taxon>malvids</taxon>
        <taxon>Brassicales</taxon>
        <taxon>Brassicaceae</taxon>
        <taxon>Thlaspideae</taxon>
        <taxon>Thlaspi</taxon>
    </lineage>
</organism>
<gene>
    <name evidence="1" type="ORF">TAV2_LOCUS4673</name>
</gene>
<protein>
    <submittedName>
        <fullName evidence="1">Uncharacterized protein</fullName>
    </submittedName>
</protein>